<dbReference type="Pfam" id="PF24837">
    <property type="entry name" value="AMIN-like"/>
    <property type="match status" value="2"/>
</dbReference>
<keyword evidence="2" id="KW-0732">Signal</keyword>
<comment type="caution">
    <text evidence="4">The sequence shown here is derived from an EMBL/GenBank/DDBJ whole genome shotgun (WGS) entry which is preliminary data.</text>
</comment>
<name>A0ABT9ICI4_9ACTN</name>
<evidence type="ECO:0000313" key="4">
    <source>
        <dbReference type="EMBL" id="MDP5183285.1"/>
    </source>
</evidence>
<dbReference type="EMBL" id="JASNFN010000012">
    <property type="protein sequence ID" value="MDP5183285.1"/>
    <property type="molecule type" value="Genomic_DNA"/>
</dbReference>
<proteinExistence type="predicted"/>
<dbReference type="InterPro" id="IPR056303">
    <property type="entry name" value="AMIN-like"/>
</dbReference>
<sequence>MMRLLLAGLGASTLLVTAGAPTAPPPTVVPTEPGPPGTLQSADQPLPPVGNPGTGTVEAGDFPAGGSAAYLTDVRAAGHQDFDRFVLEFEGDEVPSYRVGYVEPPITEDGSGRQVGVAGSAFLQVRVSPASGVDLSGEQPRETYTGREQLTAPGGQVITEAVQTGDFESMLAWTIGLEERVPFGVTTFSDPSRLVVDVLHQPGEDGGSGTLEPVGQGGTADVDAEATGSPVTLTDVRLGAHDGFDRIVFELAGDGEAGYEVGYTEDPRSQGSGEPVQVPGDTTLGITLTNLLLPADAPEGVPPWEGQEQLEIAGTSTLQALVADGLFEGRYSFFAGLDQRRPFAVARLSDPQRIVIDVLDREPGDGVTLGETCTSPAGYTVDHPSDWAVNAGETVPSCSRFSPQDFDVPDATDVRVAAIAFSVESVAFDRVTQERPGEQARRELTVDGRESVRIERTATGEGLWPVGTPSTRYAVRLPDGENGPRTLVADTIGLPMFDYRRNVEVLDAMIETLDLDAGTEG</sequence>
<feature type="domain" description="AMIN-like" evidence="3">
    <location>
        <begin position="70"/>
        <end position="200"/>
    </location>
</feature>
<feature type="compositionally biased region" description="Pro residues" evidence="1">
    <location>
        <begin position="22"/>
        <end position="36"/>
    </location>
</feature>
<feature type="signal peptide" evidence="2">
    <location>
        <begin position="1"/>
        <end position="18"/>
    </location>
</feature>
<feature type="region of interest" description="Disordered" evidence="1">
    <location>
        <begin position="22"/>
        <end position="44"/>
    </location>
</feature>
<reference evidence="5" key="1">
    <citation type="submission" date="2023-05" db="EMBL/GenBank/DDBJ databases">
        <title>Draft genome of Pseudofrankia sp. BMG5.37.</title>
        <authorList>
            <person name="Gtari M."/>
            <person name="Ghodhbane F."/>
            <person name="Sbissi I."/>
        </authorList>
    </citation>
    <scope>NUCLEOTIDE SEQUENCE [LARGE SCALE GENOMIC DNA]</scope>
    <source>
        <strain evidence="5">BMG 814</strain>
    </source>
</reference>
<dbReference type="Proteomes" id="UP001233673">
    <property type="component" value="Unassembled WGS sequence"/>
</dbReference>
<evidence type="ECO:0000259" key="3">
    <source>
        <dbReference type="Pfam" id="PF24837"/>
    </source>
</evidence>
<keyword evidence="5" id="KW-1185">Reference proteome</keyword>
<evidence type="ECO:0000256" key="1">
    <source>
        <dbReference type="SAM" id="MobiDB-lite"/>
    </source>
</evidence>
<feature type="domain" description="AMIN-like" evidence="3">
    <location>
        <begin position="232"/>
        <end position="359"/>
    </location>
</feature>
<protein>
    <recommendedName>
        <fullName evidence="3">AMIN-like domain-containing protein</fullName>
    </recommendedName>
</protein>
<accession>A0ABT9ICI4</accession>
<feature type="chain" id="PRO_5045487803" description="AMIN-like domain-containing protein" evidence="2">
    <location>
        <begin position="19"/>
        <end position="521"/>
    </location>
</feature>
<evidence type="ECO:0000256" key="2">
    <source>
        <dbReference type="SAM" id="SignalP"/>
    </source>
</evidence>
<evidence type="ECO:0000313" key="5">
    <source>
        <dbReference type="Proteomes" id="UP001233673"/>
    </source>
</evidence>
<organism evidence="4 5">
    <name type="scientific">Blastococcus carthaginiensis</name>
    <dbReference type="NCBI Taxonomy" id="3050034"/>
    <lineage>
        <taxon>Bacteria</taxon>
        <taxon>Bacillati</taxon>
        <taxon>Actinomycetota</taxon>
        <taxon>Actinomycetes</taxon>
        <taxon>Geodermatophilales</taxon>
        <taxon>Geodermatophilaceae</taxon>
        <taxon>Blastococcus</taxon>
    </lineage>
</organism>
<gene>
    <name evidence="4" type="ORF">QOZ88_11605</name>
</gene>
<dbReference type="RefSeq" id="WP_305999925.1">
    <property type="nucleotide sequence ID" value="NZ_JASNFN010000012.1"/>
</dbReference>